<comment type="caution">
    <text evidence="2">The sequence shown here is derived from an EMBL/GenBank/DDBJ whole genome shotgun (WGS) entry which is preliminary data.</text>
</comment>
<dbReference type="AlphaFoldDB" id="A0A9W7CS04"/>
<keyword evidence="3" id="KW-1185">Reference proteome</keyword>
<reference evidence="2" key="1">
    <citation type="submission" date="2023-04" db="EMBL/GenBank/DDBJ databases">
        <title>Phytophthora fragariaefolia NBRC 109709.</title>
        <authorList>
            <person name="Ichikawa N."/>
            <person name="Sato H."/>
            <person name="Tonouchi N."/>
        </authorList>
    </citation>
    <scope>NUCLEOTIDE SEQUENCE</scope>
    <source>
        <strain evidence="2">NBRC 109709</strain>
    </source>
</reference>
<proteinExistence type="predicted"/>
<feature type="compositionally biased region" description="Low complexity" evidence="1">
    <location>
        <begin position="66"/>
        <end position="92"/>
    </location>
</feature>
<dbReference type="EMBL" id="BSXT01000932">
    <property type="protein sequence ID" value="GMF36331.1"/>
    <property type="molecule type" value="Genomic_DNA"/>
</dbReference>
<evidence type="ECO:0000313" key="3">
    <source>
        <dbReference type="Proteomes" id="UP001165121"/>
    </source>
</evidence>
<protein>
    <submittedName>
        <fullName evidence="2">Unnamed protein product</fullName>
    </submittedName>
</protein>
<feature type="compositionally biased region" description="Polar residues" evidence="1">
    <location>
        <begin position="93"/>
        <end position="111"/>
    </location>
</feature>
<evidence type="ECO:0000256" key="1">
    <source>
        <dbReference type="SAM" id="MobiDB-lite"/>
    </source>
</evidence>
<gene>
    <name evidence="2" type="ORF">Pfra01_000986800</name>
</gene>
<organism evidence="2 3">
    <name type="scientific">Phytophthora fragariaefolia</name>
    <dbReference type="NCBI Taxonomy" id="1490495"/>
    <lineage>
        <taxon>Eukaryota</taxon>
        <taxon>Sar</taxon>
        <taxon>Stramenopiles</taxon>
        <taxon>Oomycota</taxon>
        <taxon>Peronosporomycetes</taxon>
        <taxon>Peronosporales</taxon>
        <taxon>Peronosporaceae</taxon>
        <taxon>Phytophthora</taxon>
    </lineage>
</organism>
<sequence length="136" mass="13376">MICLSSILARLAVGRPSWSVKLGRSSGLEGVVLGSWSASDLVATACSARDARDGSDGSPSDSIFGPDSPDLAGSLSSALGSSVGTSSQVSSSAGQHTRTGNSAGHSVQGQDSAMDMLVNAASAISQAPSPNAPVTL</sequence>
<evidence type="ECO:0000313" key="2">
    <source>
        <dbReference type="EMBL" id="GMF36331.1"/>
    </source>
</evidence>
<feature type="region of interest" description="Disordered" evidence="1">
    <location>
        <begin position="49"/>
        <end position="114"/>
    </location>
</feature>
<accession>A0A9W7CS04</accession>
<name>A0A9W7CS04_9STRA</name>
<dbReference type="Proteomes" id="UP001165121">
    <property type="component" value="Unassembled WGS sequence"/>
</dbReference>